<dbReference type="PANTHER" id="PTHR47706:SF9">
    <property type="entry name" value="NMRA-LIKE DOMAIN-CONTAINING PROTEIN-RELATED"/>
    <property type="match status" value="1"/>
</dbReference>
<accession>A0A0D2DR48</accession>
<proteinExistence type="predicted"/>
<dbReference type="InterPro" id="IPR008030">
    <property type="entry name" value="NmrA-like"/>
</dbReference>
<evidence type="ECO:0000259" key="3">
    <source>
        <dbReference type="Pfam" id="PF05368"/>
    </source>
</evidence>
<dbReference type="VEuPathDB" id="FungiDB:PV06_03342"/>
<dbReference type="InterPro" id="IPR045312">
    <property type="entry name" value="PCBER-like"/>
</dbReference>
<dbReference type="AlphaFoldDB" id="A0A0D2DR48"/>
<organism evidence="4 5">
    <name type="scientific">Exophiala oligosperma</name>
    <dbReference type="NCBI Taxonomy" id="215243"/>
    <lineage>
        <taxon>Eukaryota</taxon>
        <taxon>Fungi</taxon>
        <taxon>Dikarya</taxon>
        <taxon>Ascomycota</taxon>
        <taxon>Pezizomycotina</taxon>
        <taxon>Eurotiomycetes</taxon>
        <taxon>Chaetothyriomycetidae</taxon>
        <taxon>Chaetothyriales</taxon>
        <taxon>Herpotrichiellaceae</taxon>
        <taxon>Exophiala</taxon>
    </lineage>
</organism>
<dbReference type="PANTHER" id="PTHR47706">
    <property type="entry name" value="NMRA-LIKE FAMILY PROTEIN"/>
    <property type="match status" value="1"/>
</dbReference>
<dbReference type="Gene3D" id="3.40.50.720">
    <property type="entry name" value="NAD(P)-binding Rossmann-like Domain"/>
    <property type="match status" value="1"/>
</dbReference>
<keyword evidence="5" id="KW-1185">Reference proteome</keyword>
<evidence type="ECO:0000256" key="1">
    <source>
        <dbReference type="ARBA" id="ARBA00022857"/>
    </source>
</evidence>
<protein>
    <recommendedName>
        <fullName evidence="3">NmrA-like domain-containing protein</fullName>
    </recommendedName>
</protein>
<dbReference type="GeneID" id="27355416"/>
<dbReference type="Pfam" id="PF05368">
    <property type="entry name" value="NmrA"/>
    <property type="match status" value="1"/>
</dbReference>
<evidence type="ECO:0000313" key="5">
    <source>
        <dbReference type="Proteomes" id="UP000053342"/>
    </source>
</evidence>
<dbReference type="GO" id="GO:0016491">
    <property type="term" value="F:oxidoreductase activity"/>
    <property type="evidence" value="ECO:0007669"/>
    <property type="project" value="UniProtKB-KW"/>
</dbReference>
<dbReference type="EMBL" id="KN847334">
    <property type="protein sequence ID" value="KIW44905.1"/>
    <property type="molecule type" value="Genomic_DNA"/>
</dbReference>
<feature type="domain" description="NmrA-like" evidence="3">
    <location>
        <begin position="27"/>
        <end position="247"/>
    </location>
</feature>
<evidence type="ECO:0000256" key="2">
    <source>
        <dbReference type="ARBA" id="ARBA00023002"/>
    </source>
</evidence>
<dbReference type="OrthoDB" id="9974981at2759"/>
<reference evidence="4 5" key="1">
    <citation type="submission" date="2015-01" db="EMBL/GenBank/DDBJ databases">
        <title>The Genome Sequence of Exophiala oligosperma CBS72588.</title>
        <authorList>
            <consortium name="The Broad Institute Genomics Platform"/>
            <person name="Cuomo C."/>
            <person name="de Hoog S."/>
            <person name="Gorbushina A."/>
            <person name="Stielow B."/>
            <person name="Teixiera M."/>
            <person name="Abouelleil A."/>
            <person name="Chapman S.B."/>
            <person name="Priest M."/>
            <person name="Young S.K."/>
            <person name="Wortman J."/>
            <person name="Nusbaum C."/>
            <person name="Birren B."/>
        </authorList>
    </citation>
    <scope>NUCLEOTIDE SEQUENCE [LARGE SCALE GENOMIC DNA]</scope>
    <source>
        <strain evidence="4 5">CBS 72588</strain>
    </source>
</reference>
<dbReference type="Gene3D" id="3.90.25.10">
    <property type="entry name" value="UDP-galactose 4-epimerase, domain 1"/>
    <property type="match status" value="1"/>
</dbReference>
<dbReference type="RefSeq" id="XP_016265121.1">
    <property type="nucleotide sequence ID" value="XM_016404116.1"/>
</dbReference>
<keyword evidence="1" id="KW-0521">NADP</keyword>
<dbReference type="InterPro" id="IPR036291">
    <property type="entry name" value="NAD(P)-bd_dom_sf"/>
</dbReference>
<dbReference type="CDD" id="cd05259">
    <property type="entry name" value="PCBER_SDR_a"/>
    <property type="match status" value="1"/>
</dbReference>
<dbReference type="Proteomes" id="UP000053342">
    <property type="component" value="Unassembled WGS sequence"/>
</dbReference>
<dbReference type="HOGENOM" id="CLU_044876_1_1_1"/>
<keyword evidence="2" id="KW-0560">Oxidoreductase</keyword>
<dbReference type="STRING" id="215243.A0A0D2DR48"/>
<gene>
    <name evidence="4" type="ORF">PV06_03342</name>
</gene>
<dbReference type="SUPFAM" id="SSF51735">
    <property type="entry name" value="NAD(P)-binding Rossmann-fold domains"/>
    <property type="match status" value="1"/>
</dbReference>
<dbReference type="InterPro" id="IPR051609">
    <property type="entry name" value="NmrA/Isoflavone_reductase-like"/>
</dbReference>
<sequence length="319" mass="34690">MHSIFPSKRQNLGPKWLTNQKKAGGTNIGHHLVKALLSQPESFTVTIIARKSSKSRFPEGAKVVYVDDSLPHEELVNAMHGADAVVSAIGYGSISAEEKLIDAAIDAKVKRFLPSEFGVNNTNAAARALSPVFDAKGGVIDLLRSKEATGFTWTAVPTGLWLDWALEPAIAFANINIQSHTATLWADGNHALSWTTLPWAAHGITQVLLSPSKTANKVVPIRGFEASQKDIIAMLEKEQNVTYNIEHFNPDDAISKAQSSWRENKDIPSALQLVQAGFFLDGYGSDLVGEGIVQTGNEYLNLPELRVEEVVKKAVAQWA</sequence>
<evidence type="ECO:0000313" key="4">
    <source>
        <dbReference type="EMBL" id="KIW44905.1"/>
    </source>
</evidence>
<name>A0A0D2DR48_9EURO</name>